<dbReference type="InterPro" id="IPR029063">
    <property type="entry name" value="SAM-dependent_MTases_sf"/>
</dbReference>
<keyword evidence="4" id="KW-0808">Transferase</keyword>
<dbReference type="GeneID" id="61298015"/>
<evidence type="ECO:0000256" key="4">
    <source>
        <dbReference type="ARBA" id="ARBA00022679"/>
    </source>
</evidence>
<dbReference type="Gene3D" id="3.40.50.150">
    <property type="entry name" value="Vaccinia Virus protein VP39"/>
    <property type="match status" value="1"/>
</dbReference>
<comment type="similarity">
    <text evidence="1">Belongs to the N(4)/N(6)-methyltransferase family.</text>
</comment>
<dbReference type="Gene3D" id="1.10.1020.10">
    <property type="entry name" value="Adenine-specific Methyltransferase, Domain 2"/>
    <property type="match status" value="1"/>
</dbReference>
<evidence type="ECO:0000313" key="7">
    <source>
        <dbReference type="EMBL" id="SGY91279.1"/>
    </source>
</evidence>
<evidence type="ECO:0000256" key="5">
    <source>
        <dbReference type="ARBA" id="ARBA00022691"/>
    </source>
</evidence>
<organism evidence="7 8">
    <name type="scientific">Moritella viscosa</name>
    <dbReference type="NCBI Taxonomy" id="80854"/>
    <lineage>
        <taxon>Bacteria</taxon>
        <taxon>Pseudomonadati</taxon>
        <taxon>Pseudomonadota</taxon>
        <taxon>Gammaproteobacteria</taxon>
        <taxon>Alteromonadales</taxon>
        <taxon>Moritellaceae</taxon>
        <taxon>Moritella</taxon>
    </lineage>
</organism>
<dbReference type="InterPro" id="IPR002052">
    <property type="entry name" value="DNA_methylase_N6_adenine_CS"/>
</dbReference>
<sequence length="377" mass="43212">MLENQQLTIDCNIDNSGVNRMKVKALDLPKFPTTRYQGSKRKILPELATALSTVNYTKALDMFSGSGVVSLLFRTLDKDISSNDFMLYNQNTAKVFQQFNLDNLNNLEIKKDLEDLLYKLPVNEEKLVSKHFHNIYFIDSENIEIDRFCQNINTYNDFAKSVYIYAIGQALTKKRPYNLFHRANLEMRTKEVERSFGNKKTWDTSMFDHAIKCINELKKFPINEVKELNKNVTGFNSSELDSFSNDFDLIYLDPPYINGKGTSVDYSNFYHFLEGLCDYQLFGSANDKYPHKPIVKKPSAWLKPDTALIELTAICERWPNATIVFSYRSDGLPIPVEAAKAMSTNGRVAEIHSAGEYKYALSKTNTNEELIIIARPA</sequence>
<dbReference type="InterPro" id="IPR023095">
    <property type="entry name" value="Ade_MeTrfase_dom_2"/>
</dbReference>
<dbReference type="InterPro" id="IPR012327">
    <property type="entry name" value="MeTrfase_D12"/>
</dbReference>
<dbReference type="SUPFAM" id="SSF53335">
    <property type="entry name" value="S-adenosyl-L-methionine-dependent methyltransferases"/>
    <property type="match status" value="1"/>
</dbReference>
<dbReference type="PROSITE" id="PS00092">
    <property type="entry name" value="N6_MTASE"/>
    <property type="match status" value="1"/>
</dbReference>
<dbReference type="RefSeq" id="WP_045111957.1">
    <property type="nucleotide sequence ID" value="NZ_CAWQZC010000127.1"/>
</dbReference>
<accession>A0ABY1HGG2</accession>
<protein>
    <recommendedName>
        <fullName evidence="2">site-specific DNA-methyltransferase (adenine-specific)</fullName>
        <ecNumber evidence="2">2.1.1.72</ecNumber>
    </recommendedName>
</protein>
<dbReference type="PRINTS" id="PR00505">
    <property type="entry name" value="D12N6MTFRASE"/>
</dbReference>
<dbReference type="GO" id="GO:0008168">
    <property type="term" value="F:methyltransferase activity"/>
    <property type="evidence" value="ECO:0007669"/>
    <property type="project" value="UniProtKB-KW"/>
</dbReference>
<comment type="catalytic activity">
    <reaction evidence="6">
        <text>a 2'-deoxyadenosine in DNA + S-adenosyl-L-methionine = an N(6)-methyl-2'-deoxyadenosine in DNA + S-adenosyl-L-homocysteine + H(+)</text>
        <dbReference type="Rhea" id="RHEA:15197"/>
        <dbReference type="Rhea" id="RHEA-COMP:12418"/>
        <dbReference type="Rhea" id="RHEA-COMP:12419"/>
        <dbReference type="ChEBI" id="CHEBI:15378"/>
        <dbReference type="ChEBI" id="CHEBI:57856"/>
        <dbReference type="ChEBI" id="CHEBI:59789"/>
        <dbReference type="ChEBI" id="CHEBI:90615"/>
        <dbReference type="ChEBI" id="CHEBI:90616"/>
        <dbReference type="EC" id="2.1.1.72"/>
    </reaction>
</comment>
<evidence type="ECO:0000313" key="8">
    <source>
        <dbReference type="Proteomes" id="UP000182660"/>
    </source>
</evidence>
<evidence type="ECO:0000256" key="6">
    <source>
        <dbReference type="ARBA" id="ARBA00047942"/>
    </source>
</evidence>
<reference evidence="7 8" key="1">
    <citation type="submission" date="2016-11" db="EMBL/GenBank/DDBJ databases">
        <authorList>
            <person name="Klemetsen T."/>
        </authorList>
    </citation>
    <scope>NUCLEOTIDE SEQUENCE [LARGE SCALE GENOMIC DNA]</scope>
    <source>
        <strain evidence="7">MT 2528</strain>
    </source>
</reference>
<keyword evidence="8" id="KW-1185">Reference proteome</keyword>
<name>A0ABY1HGG2_9GAMM</name>
<dbReference type="EMBL" id="FPLJ01000052">
    <property type="protein sequence ID" value="SGY91279.1"/>
    <property type="molecule type" value="Genomic_DNA"/>
</dbReference>
<dbReference type="EC" id="2.1.1.72" evidence="2"/>
<keyword evidence="5" id="KW-0949">S-adenosyl-L-methionine</keyword>
<dbReference type="Pfam" id="PF02086">
    <property type="entry name" value="MethyltransfD12"/>
    <property type="match status" value="1"/>
</dbReference>
<gene>
    <name evidence="7" type="ORF">MT2528_2121</name>
</gene>
<keyword evidence="3 7" id="KW-0489">Methyltransferase</keyword>
<dbReference type="GO" id="GO:0032259">
    <property type="term" value="P:methylation"/>
    <property type="evidence" value="ECO:0007669"/>
    <property type="project" value="UniProtKB-KW"/>
</dbReference>
<proteinExistence type="inferred from homology"/>
<evidence type="ECO:0000256" key="3">
    <source>
        <dbReference type="ARBA" id="ARBA00022603"/>
    </source>
</evidence>
<dbReference type="Proteomes" id="UP000182660">
    <property type="component" value="Unassembled WGS sequence"/>
</dbReference>
<comment type="caution">
    <text evidence="7">The sequence shown here is derived from an EMBL/GenBank/DDBJ whole genome shotgun (WGS) entry which is preliminary data.</text>
</comment>
<evidence type="ECO:0000256" key="2">
    <source>
        <dbReference type="ARBA" id="ARBA00011900"/>
    </source>
</evidence>
<evidence type="ECO:0000256" key="1">
    <source>
        <dbReference type="ARBA" id="ARBA00006594"/>
    </source>
</evidence>